<dbReference type="AlphaFoldDB" id="A0A0E9S2S5"/>
<proteinExistence type="predicted"/>
<accession>A0A0E9S2S5</accession>
<sequence length="38" mass="4413">MRTLHVKHVQIPLCQNCFRNNGDPGYDVSVRAKVCYCF</sequence>
<evidence type="ECO:0000313" key="1">
    <source>
        <dbReference type="EMBL" id="JAH34808.1"/>
    </source>
</evidence>
<reference evidence="1" key="2">
    <citation type="journal article" date="2015" name="Fish Shellfish Immunol.">
        <title>Early steps in the European eel (Anguilla anguilla)-Vibrio vulnificus interaction in the gills: Role of the RtxA13 toxin.</title>
        <authorList>
            <person name="Callol A."/>
            <person name="Pajuelo D."/>
            <person name="Ebbesson L."/>
            <person name="Teles M."/>
            <person name="MacKenzie S."/>
            <person name="Amaro C."/>
        </authorList>
    </citation>
    <scope>NUCLEOTIDE SEQUENCE</scope>
</reference>
<protein>
    <submittedName>
        <fullName evidence="1">Uncharacterized protein</fullName>
    </submittedName>
</protein>
<dbReference type="EMBL" id="GBXM01073769">
    <property type="protein sequence ID" value="JAH34808.1"/>
    <property type="molecule type" value="Transcribed_RNA"/>
</dbReference>
<organism evidence="1">
    <name type="scientific">Anguilla anguilla</name>
    <name type="common">European freshwater eel</name>
    <name type="synonym">Muraena anguilla</name>
    <dbReference type="NCBI Taxonomy" id="7936"/>
    <lineage>
        <taxon>Eukaryota</taxon>
        <taxon>Metazoa</taxon>
        <taxon>Chordata</taxon>
        <taxon>Craniata</taxon>
        <taxon>Vertebrata</taxon>
        <taxon>Euteleostomi</taxon>
        <taxon>Actinopterygii</taxon>
        <taxon>Neopterygii</taxon>
        <taxon>Teleostei</taxon>
        <taxon>Anguilliformes</taxon>
        <taxon>Anguillidae</taxon>
        <taxon>Anguilla</taxon>
    </lineage>
</organism>
<name>A0A0E9S2S5_ANGAN</name>
<reference evidence="1" key="1">
    <citation type="submission" date="2014-11" db="EMBL/GenBank/DDBJ databases">
        <authorList>
            <person name="Amaro Gonzalez C."/>
        </authorList>
    </citation>
    <scope>NUCLEOTIDE SEQUENCE</scope>
</reference>